<feature type="transmembrane region" description="Helical" evidence="1">
    <location>
        <begin position="19"/>
        <end position="37"/>
    </location>
</feature>
<dbReference type="STRING" id="1122189.SAMN02745165_02428"/>
<proteinExistence type="predicted"/>
<dbReference type="AlphaFoldDB" id="A0A1M6JFD8"/>
<reference evidence="2 3" key="1">
    <citation type="submission" date="2016-11" db="EMBL/GenBank/DDBJ databases">
        <authorList>
            <person name="Jaros S."/>
            <person name="Januszkiewicz K."/>
            <person name="Wedrychowicz H."/>
        </authorList>
    </citation>
    <scope>NUCLEOTIDE SEQUENCE [LARGE SCALE GENOMIC DNA]</scope>
    <source>
        <strain evidence="2 3">DSM 5091</strain>
    </source>
</reference>
<feature type="transmembrane region" description="Helical" evidence="1">
    <location>
        <begin position="44"/>
        <end position="60"/>
    </location>
</feature>
<protein>
    <submittedName>
        <fullName evidence="2">Uncharacterized protein</fullName>
    </submittedName>
</protein>
<accession>A0A1M6JFD8</accession>
<organism evidence="2 3">
    <name type="scientific">Malonomonas rubra DSM 5091</name>
    <dbReference type="NCBI Taxonomy" id="1122189"/>
    <lineage>
        <taxon>Bacteria</taxon>
        <taxon>Pseudomonadati</taxon>
        <taxon>Thermodesulfobacteriota</taxon>
        <taxon>Desulfuromonadia</taxon>
        <taxon>Desulfuromonadales</taxon>
        <taxon>Geopsychrobacteraceae</taxon>
        <taxon>Malonomonas</taxon>
    </lineage>
</organism>
<keyword evidence="1" id="KW-0812">Transmembrane</keyword>
<keyword evidence="3" id="KW-1185">Reference proteome</keyword>
<dbReference type="EMBL" id="FQZT01000008">
    <property type="protein sequence ID" value="SHJ45403.1"/>
    <property type="molecule type" value="Genomic_DNA"/>
</dbReference>
<dbReference type="RefSeq" id="WP_072909003.1">
    <property type="nucleotide sequence ID" value="NZ_FQZT01000008.1"/>
</dbReference>
<evidence type="ECO:0000313" key="2">
    <source>
        <dbReference type="EMBL" id="SHJ45403.1"/>
    </source>
</evidence>
<keyword evidence="1" id="KW-0472">Membrane</keyword>
<dbReference type="Proteomes" id="UP000184171">
    <property type="component" value="Unassembled WGS sequence"/>
</dbReference>
<evidence type="ECO:0000313" key="3">
    <source>
        <dbReference type="Proteomes" id="UP000184171"/>
    </source>
</evidence>
<name>A0A1M6JFD8_MALRU</name>
<evidence type="ECO:0000256" key="1">
    <source>
        <dbReference type="SAM" id="Phobius"/>
    </source>
</evidence>
<keyword evidence="1" id="KW-1133">Transmembrane helix</keyword>
<gene>
    <name evidence="2" type="ORF">SAMN02745165_02428</name>
</gene>
<sequence length="83" mass="9456">MDYQMITDWLFDLYSASPIPFYIAAGILAALTLWQPLKMLKRALLVLVLLVVLSVCFYLIDSMMSGVDIKQKASNRSIEQIEK</sequence>